<sequence length="562" mass="63570">MPTQKNIKKSAPIKTTTTTTTTTAAVVPKKGSAVKQVVAPAPGAAKTTVSSKRGRTTAEPPKKRSKNDEELKNMLQDIISGQYDPEDEEIEEDEDISGDDDVNLDFDDDEDDDDEELEEDDEELEDDDEELEGEEEEEDDEYGVDQDEEIDPDELDDLYQDVYEEGEDDEDEDEDEEEDEEEIDAPIAIPTKKLTKELNITGKSFQGFANVADILAAQKVAGKQKPAEMIREMTEVDELALPTSDLSENEEEESAEKDQEIQQEPIDYNKHSVNDKVGLTQKLQDFKLMVGGKVPWVHTLTVTTKKQLECPNIHDDFVREMAFYKQTLDSVMVCESLCKDFKLPVERKPDYYAEMVKTDQQMYKIKAKLDEDKKRIEKADLIRQKRQFKKIGKQVQVQKQQERQKEKSSQLEAVKKWRKNREKGNVSEDFSIDLIDEEAKKGNNGGNNKRKRDLPTKGKKRLAKDEKYGFGGKKKFAKSNTRESTDAGSFSVKRNNSDLNNHYKEKAQQRKAAGGFGGKAGSGGKAGFGGKAGGKSRPAKMFKFKLNKTKLMILINNVMNLN</sequence>
<evidence type="ECO:0000313" key="8">
    <source>
        <dbReference type="Proteomes" id="UP000001396"/>
    </source>
</evidence>
<keyword evidence="5" id="KW-0539">Nucleus</keyword>
<feature type="compositionally biased region" description="Acidic residues" evidence="6">
    <location>
        <begin position="84"/>
        <end position="184"/>
    </location>
</feature>
<keyword evidence="3" id="KW-0690">Ribosome biogenesis</keyword>
<dbReference type="PANTHER" id="PTHR13028:SF0">
    <property type="entry name" value="RRNA-PROCESSING PROTEIN EBP2-RELATED"/>
    <property type="match status" value="1"/>
</dbReference>
<evidence type="ECO:0000256" key="6">
    <source>
        <dbReference type="SAM" id="MobiDB-lite"/>
    </source>
</evidence>
<dbReference type="GO" id="GO:0042273">
    <property type="term" value="P:ribosomal large subunit biogenesis"/>
    <property type="evidence" value="ECO:0007669"/>
    <property type="project" value="TreeGrafter"/>
</dbReference>
<keyword evidence="4" id="KW-0175">Coiled coil</keyword>
<evidence type="ECO:0000256" key="5">
    <source>
        <dbReference type="ARBA" id="ARBA00023242"/>
    </source>
</evidence>
<feature type="compositionally biased region" description="Basic and acidic residues" evidence="6">
    <location>
        <begin position="400"/>
        <end position="415"/>
    </location>
</feature>
<dbReference type="GO" id="GO:0005730">
    <property type="term" value="C:nucleolus"/>
    <property type="evidence" value="ECO:0007669"/>
    <property type="project" value="UniProtKB-SubCell"/>
</dbReference>
<protein>
    <recommendedName>
        <fullName evidence="9">rRNA-processing protein EBP2</fullName>
    </recommendedName>
</protein>
<dbReference type="GeneID" id="31361505"/>
<feature type="region of interest" description="Disordered" evidence="6">
    <location>
        <begin position="37"/>
        <end position="191"/>
    </location>
</feature>
<feature type="region of interest" description="Disordered" evidence="6">
    <location>
        <begin position="238"/>
        <end position="262"/>
    </location>
</feature>
<feature type="region of interest" description="Disordered" evidence="6">
    <location>
        <begin position="513"/>
        <end position="535"/>
    </location>
</feature>
<accession>D3BC01</accession>
<dbReference type="Proteomes" id="UP000001396">
    <property type="component" value="Unassembled WGS sequence"/>
</dbReference>
<reference evidence="7 8" key="1">
    <citation type="journal article" date="2011" name="Genome Res.">
        <title>Phylogeny-wide analysis of social amoeba genomes highlights ancient origins for complex intercellular communication.</title>
        <authorList>
            <person name="Heidel A.J."/>
            <person name="Lawal H.M."/>
            <person name="Felder M."/>
            <person name="Schilde C."/>
            <person name="Helps N.R."/>
            <person name="Tunggal B."/>
            <person name="Rivero F."/>
            <person name="John U."/>
            <person name="Schleicher M."/>
            <person name="Eichinger L."/>
            <person name="Platzer M."/>
            <person name="Noegel A.A."/>
            <person name="Schaap P."/>
            <person name="Gloeckner G."/>
        </authorList>
    </citation>
    <scope>NUCLEOTIDE SEQUENCE [LARGE SCALE GENOMIC DNA]</scope>
    <source>
        <strain evidence="8">ATCC 26659 / Pp 5 / PN500</strain>
    </source>
</reference>
<comment type="subcellular location">
    <subcellularLocation>
        <location evidence="1">Nucleus</location>
        <location evidence="1">Nucleolus</location>
    </subcellularLocation>
</comment>
<comment type="similarity">
    <text evidence="2">Belongs to the EBP2 family.</text>
</comment>
<dbReference type="OMA" id="DAHKGRD"/>
<feature type="region of interest" description="Disordered" evidence="6">
    <location>
        <begin position="439"/>
        <end position="497"/>
    </location>
</feature>
<dbReference type="RefSeq" id="XP_020433302.1">
    <property type="nucleotide sequence ID" value="XM_020576890.1"/>
</dbReference>
<evidence type="ECO:0000256" key="4">
    <source>
        <dbReference type="ARBA" id="ARBA00023054"/>
    </source>
</evidence>
<evidence type="ECO:0000256" key="3">
    <source>
        <dbReference type="ARBA" id="ARBA00022517"/>
    </source>
</evidence>
<dbReference type="Pfam" id="PF05890">
    <property type="entry name" value="Ebp2"/>
    <property type="match status" value="1"/>
</dbReference>
<dbReference type="InParanoid" id="D3BC01"/>
<dbReference type="PANTHER" id="PTHR13028">
    <property type="entry name" value="RRNA PROCESSING PROTEIN EBNA1-BINDING PROTEIN-RELATED"/>
    <property type="match status" value="1"/>
</dbReference>
<comment type="caution">
    <text evidence="7">The sequence shown here is derived from an EMBL/GenBank/DDBJ whole genome shotgun (WGS) entry which is preliminary data.</text>
</comment>
<gene>
    <name evidence="7" type="ORF">PPL_06021</name>
</gene>
<keyword evidence="8" id="KW-1185">Reference proteome</keyword>
<evidence type="ECO:0000256" key="1">
    <source>
        <dbReference type="ARBA" id="ARBA00004604"/>
    </source>
</evidence>
<feature type="compositionally biased region" description="Basic and acidic residues" evidence="6">
    <location>
        <begin position="60"/>
        <end position="72"/>
    </location>
</feature>
<feature type="compositionally biased region" description="Polar residues" evidence="6">
    <location>
        <begin position="486"/>
        <end position="497"/>
    </location>
</feature>
<dbReference type="GO" id="GO:0006364">
    <property type="term" value="P:rRNA processing"/>
    <property type="evidence" value="ECO:0007669"/>
    <property type="project" value="TreeGrafter"/>
</dbReference>
<evidence type="ECO:0008006" key="9">
    <source>
        <dbReference type="Google" id="ProtNLM"/>
    </source>
</evidence>
<dbReference type="EMBL" id="ADBJ01000026">
    <property type="protein sequence ID" value="EFA81184.1"/>
    <property type="molecule type" value="Genomic_DNA"/>
</dbReference>
<dbReference type="STRING" id="670386.D3BC01"/>
<organism evidence="7 8">
    <name type="scientific">Heterostelium pallidum (strain ATCC 26659 / Pp 5 / PN500)</name>
    <name type="common">Cellular slime mold</name>
    <name type="synonym">Polysphondylium pallidum</name>
    <dbReference type="NCBI Taxonomy" id="670386"/>
    <lineage>
        <taxon>Eukaryota</taxon>
        <taxon>Amoebozoa</taxon>
        <taxon>Evosea</taxon>
        <taxon>Eumycetozoa</taxon>
        <taxon>Dictyostelia</taxon>
        <taxon>Acytosteliales</taxon>
        <taxon>Acytosteliaceae</taxon>
        <taxon>Heterostelium</taxon>
    </lineage>
</organism>
<feature type="compositionally biased region" description="Gly residues" evidence="6">
    <location>
        <begin position="514"/>
        <end position="533"/>
    </location>
</feature>
<evidence type="ECO:0000313" key="7">
    <source>
        <dbReference type="EMBL" id="EFA81184.1"/>
    </source>
</evidence>
<dbReference type="InterPro" id="IPR008610">
    <property type="entry name" value="Ebp2"/>
</dbReference>
<dbReference type="GO" id="GO:0034399">
    <property type="term" value="C:nuclear periphery"/>
    <property type="evidence" value="ECO:0007669"/>
    <property type="project" value="TreeGrafter"/>
</dbReference>
<feature type="compositionally biased region" description="Basic residues" evidence="6">
    <location>
        <begin position="448"/>
        <end position="462"/>
    </location>
</feature>
<dbReference type="GO" id="GO:0030687">
    <property type="term" value="C:preribosome, large subunit precursor"/>
    <property type="evidence" value="ECO:0007669"/>
    <property type="project" value="TreeGrafter"/>
</dbReference>
<feature type="region of interest" description="Disordered" evidence="6">
    <location>
        <begin position="1"/>
        <end position="25"/>
    </location>
</feature>
<proteinExistence type="inferred from homology"/>
<dbReference type="AlphaFoldDB" id="D3BC01"/>
<name>D3BC01_HETP5</name>
<feature type="region of interest" description="Disordered" evidence="6">
    <location>
        <begin position="392"/>
        <end position="422"/>
    </location>
</feature>
<evidence type="ECO:0000256" key="2">
    <source>
        <dbReference type="ARBA" id="ARBA00007336"/>
    </source>
</evidence>